<evidence type="ECO:0000256" key="4">
    <source>
        <dbReference type="ARBA" id="ARBA00022833"/>
    </source>
</evidence>
<keyword evidence="5" id="KW-0805">Transcription regulation</keyword>
<dbReference type="GO" id="GO:0000978">
    <property type="term" value="F:RNA polymerase II cis-regulatory region sequence-specific DNA binding"/>
    <property type="evidence" value="ECO:0007669"/>
    <property type="project" value="TreeGrafter"/>
</dbReference>
<dbReference type="GO" id="GO:0005634">
    <property type="term" value="C:nucleus"/>
    <property type="evidence" value="ECO:0007669"/>
    <property type="project" value="UniProtKB-SubCell"/>
</dbReference>
<evidence type="ECO:0000256" key="10">
    <source>
        <dbReference type="SAM" id="MobiDB-lite"/>
    </source>
</evidence>
<reference evidence="12" key="1">
    <citation type="submission" date="2022-01" db="EMBL/GenBank/DDBJ databases">
        <authorList>
            <person name="Braso-Vives M."/>
        </authorList>
    </citation>
    <scope>NUCLEOTIDE SEQUENCE</scope>
</reference>
<protein>
    <submittedName>
        <fullName evidence="12">ZNF704 protein</fullName>
    </submittedName>
</protein>
<dbReference type="EMBL" id="OV696701">
    <property type="protein sequence ID" value="CAH1247724.1"/>
    <property type="molecule type" value="Genomic_DNA"/>
</dbReference>
<dbReference type="InterPro" id="IPR052253">
    <property type="entry name" value="CR1/CR2-DNA-binding_regulator"/>
</dbReference>
<organism evidence="12 13">
    <name type="scientific">Branchiostoma lanceolatum</name>
    <name type="common">Common lancelet</name>
    <name type="synonym">Amphioxus lanceolatum</name>
    <dbReference type="NCBI Taxonomy" id="7740"/>
    <lineage>
        <taxon>Eukaryota</taxon>
        <taxon>Metazoa</taxon>
        <taxon>Chordata</taxon>
        <taxon>Cephalochordata</taxon>
        <taxon>Leptocardii</taxon>
        <taxon>Amphioxiformes</taxon>
        <taxon>Branchiostomatidae</taxon>
        <taxon>Branchiostoma</taxon>
    </lineage>
</organism>
<dbReference type="AlphaFoldDB" id="A0A8J9Z4T1"/>
<gene>
    <name evidence="12" type="primary">ZNF704</name>
    <name evidence="12" type="ORF">BLAG_LOCUS9309</name>
</gene>
<sequence>MLVGRRLAKRSIVGSRVCAPGKDGYLHPGVIRATKTDSPTPGEATTTPGSFTGYSVVLDTGEVVELTEEKLIGCGFRGMGGLKLAPGQRVFLTHHGREVAGSVTEHQAENLSVIVQLLDRDQATGKPVIVQRRLEDLRLLESRKSARLVDHQDRDFAKLADPSPQESRKRGVSHNIDVPKKDRKTSEEFDMDECMAAMILTSLSCSPVCRQASDDSSVSSGTSGEKPPMSPQHWPEGLLSSSLNSSSGASSISTLSMRSSPSPPHKPPTPPAALGDHAPTTMFGTPPVDEGIDLGESHDFFLEGRSPRKRKSSVKTLFKCTWPGCGKTLSTCSGIERHVRSAHLGPKDEGEDGDCSDHEEEFYYTEIEVSVDTVADTFANMCAASPPLRQLSPPPVNQVEMARPPHEDHMYFQLPPTGKVVQAVITSQGAATPMTIPVPQASAFSWQQSNSLPSSPVLPMSPTPISPPFRQRSYSGSARQQQHQAMSPKTTGSAPFPRKMRSEGKKCRKVYGMENRDLWCTQCRWKKACSRFLD</sequence>
<evidence type="ECO:0000256" key="7">
    <source>
        <dbReference type="ARBA" id="ARBA00023163"/>
    </source>
</evidence>
<feature type="region of interest" description="Disordered" evidence="10">
    <location>
        <begin position="448"/>
        <end position="501"/>
    </location>
</feature>
<evidence type="ECO:0000256" key="1">
    <source>
        <dbReference type="ARBA" id="ARBA00004123"/>
    </source>
</evidence>
<evidence type="ECO:0000256" key="5">
    <source>
        <dbReference type="ARBA" id="ARBA00023015"/>
    </source>
</evidence>
<feature type="domain" description="C2H2-type" evidence="11">
    <location>
        <begin position="318"/>
        <end position="348"/>
    </location>
</feature>
<dbReference type="GO" id="GO:0006357">
    <property type="term" value="P:regulation of transcription by RNA polymerase II"/>
    <property type="evidence" value="ECO:0007669"/>
    <property type="project" value="TreeGrafter"/>
</dbReference>
<feature type="region of interest" description="Disordered" evidence="10">
    <location>
        <begin position="154"/>
        <end position="186"/>
    </location>
</feature>
<keyword evidence="3 9" id="KW-0863">Zinc-finger</keyword>
<dbReference type="InterPro" id="IPR031940">
    <property type="entry name" value="DUF4772"/>
</dbReference>
<feature type="compositionally biased region" description="Low complexity" evidence="10">
    <location>
        <begin position="238"/>
        <end position="260"/>
    </location>
</feature>
<keyword evidence="4" id="KW-0862">Zinc</keyword>
<dbReference type="PROSITE" id="PS00028">
    <property type="entry name" value="ZINC_FINGER_C2H2_1"/>
    <property type="match status" value="1"/>
</dbReference>
<dbReference type="SMART" id="SM01366">
    <property type="entry name" value="c-clamp"/>
    <property type="match status" value="1"/>
</dbReference>
<name>A0A8J9Z4T1_BRALA</name>
<dbReference type="Gene3D" id="3.30.160.60">
    <property type="entry name" value="Classic Zinc Finger"/>
    <property type="match status" value="1"/>
</dbReference>
<accession>A0A8J9Z4T1</accession>
<dbReference type="GO" id="GO:0008270">
    <property type="term" value="F:zinc ion binding"/>
    <property type="evidence" value="ECO:0007669"/>
    <property type="project" value="UniProtKB-KW"/>
</dbReference>
<evidence type="ECO:0000256" key="9">
    <source>
        <dbReference type="PROSITE-ProRule" id="PRU00042"/>
    </source>
</evidence>
<feature type="compositionally biased region" description="Pro residues" evidence="10">
    <location>
        <begin position="261"/>
        <end position="271"/>
    </location>
</feature>
<evidence type="ECO:0000256" key="2">
    <source>
        <dbReference type="ARBA" id="ARBA00022723"/>
    </source>
</evidence>
<dbReference type="Pfam" id="PF15997">
    <property type="entry name" value="DUF4772"/>
    <property type="match status" value="1"/>
</dbReference>
<keyword evidence="7" id="KW-0804">Transcription</keyword>
<dbReference type="PROSITE" id="PS50157">
    <property type="entry name" value="ZINC_FINGER_C2H2_2"/>
    <property type="match status" value="1"/>
</dbReference>
<proteinExistence type="predicted"/>
<evidence type="ECO:0000256" key="3">
    <source>
        <dbReference type="ARBA" id="ARBA00022771"/>
    </source>
</evidence>
<evidence type="ECO:0000256" key="8">
    <source>
        <dbReference type="ARBA" id="ARBA00023242"/>
    </source>
</evidence>
<feature type="compositionally biased region" description="Low complexity" evidence="10">
    <location>
        <begin position="449"/>
        <end position="458"/>
    </location>
</feature>
<comment type="subcellular location">
    <subcellularLocation>
        <location evidence="1">Nucleus</location>
    </subcellularLocation>
</comment>
<keyword evidence="6" id="KW-0238">DNA-binding</keyword>
<feature type="compositionally biased region" description="Basic and acidic residues" evidence="10">
    <location>
        <begin position="177"/>
        <end position="186"/>
    </location>
</feature>
<dbReference type="PANTHER" id="PTHR13006">
    <property type="entry name" value="PAPILLOMAVIRUS REGULATORY FACTOR PRF-1"/>
    <property type="match status" value="1"/>
</dbReference>
<feature type="region of interest" description="Disordered" evidence="10">
    <location>
        <begin position="210"/>
        <end position="286"/>
    </location>
</feature>
<feature type="compositionally biased region" description="Polar residues" evidence="10">
    <location>
        <begin position="472"/>
        <end position="493"/>
    </location>
</feature>
<evidence type="ECO:0000256" key="6">
    <source>
        <dbReference type="ARBA" id="ARBA00023125"/>
    </source>
</evidence>
<dbReference type="PANTHER" id="PTHR13006:SF9">
    <property type="entry name" value="GLUCOSE TRANSPORTER 4 ENHANCER FACTOR, ISOFORM G"/>
    <property type="match status" value="1"/>
</dbReference>
<dbReference type="OrthoDB" id="5950721at2759"/>
<dbReference type="InterPro" id="IPR013087">
    <property type="entry name" value="Znf_C2H2_type"/>
</dbReference>
<keyword evidence="2" id="KW-0479">Metal-binding</keyword>
<evidence type="ECO:0000313" key="12">
    <source>
        <dbReference type="EMBL" id="CAH1247724.1"/>
    </source>
</evidence>
<keyword evidence="13" id="KW-1185">Reference proteome</keyword>
<feature type="compositionally biased region" description="Low complexity" evidence="10">
    <location>
        <begin position="214"/>
        <end position="224"/>
    </location>
</feature>
<keyword evidence="8" id="KW-0539">Nucleus</keyword>
<evidence type="ECO:0000259" key="11">
    <source>
        <dbReference type="PROSITE" id="PS50157"/>
    </source>
</evidence>
<evidence type="ECO:0000313" key="13">
    <source>
        <dbReference type="Proteomes" id="UP000838412"/>
    </source>
</evidence>
<dbReference type="GO" id="GO:0003700">
    <property type="term" value="F:DNA-binding transcription factor activity"/>
    <property type="evidence" value="ECO:0007669"/>
    <property type="project" value="TreeGrafter"/>
</dbReference>
<dbReference type="Proteomes" id="UP000838412">
    <property type="component" value="Chromosome 16"/>
</dbReference>